<evidence type="ECO:0000313" key="2">
    <source>
        <dbReference type="Proteomes" id="UP000438429"/>
    </source>
</evidence>
<dbReference type="AlphaFoldDB" id="A0A6A4TWV6"/>
<evidence type="ECO:0000313" key="1">
    <source>
        <dbReference type="EMBL" id="KAF0047644.1"/>
    </source>
</evidence>
<accession>A0A6A4TWV6</accession>
<gene>
    <name evidence="1" type="ORF">F2P81_001277</name>
</gene>
<proteinExistence type="predicted"/>
<organism evidence="1 2">
    <name type="scientific">Scophthalmus maximus</name>
    <name type="common">Turbot</name>
    <name type="synonym">Psetta maxima</name>
    <dbReference type="NCBI Taxonomy" id="52904"/>
    <lineage>
        <taxon>Eukaryota</taxon>
        <taxon>Metazoa</taxon>
        <taxon>Chordata</taxon>
        <taxon>Craniata</taxon>
        <taxon>Vertebrata</taxon>
        <taxon>Euteleostomi</taxon>
        <taxon>Actinopterygii</taxon>
        <taxon>Neopterygii</taxon>
        <taxon>Teleostei</taxon>
        <taxon>Neoteleostei</taxon>
        <taxon>Acanthomorphata</taxon>
        <taxon>Carangaria</taxon>
        <taxon>Pleuronectiformes</taxon>
        <taxon>Pleuronectoidei</taxon>
        <taxon>Scophthalmidae</taxon>
        <taxon>Scophthalmus</taxon>
    </lineage>
</organism>
<reference evidence="1 2" key="1">
    <citation type="submission" date="2019-06" db="EMBL/GenBank/DDBJ databases">
        <title>Draft genomes of female and male turbot (Scophthalmus maximus).</title>
        <authorList>
            <person name="Xu H."/>
            <person name="Xu X.-W."/>
            <person name="Shao C."/>
            <person name="Chen S."/>
        </authorList>
    </citation>
    <scope>NUCLEOTIDE SEQUENCE [LARGE SCALE GENOMIC DNA]</scope>
    <source>
        <strain evidence="1">Ysfricsl-2016a</strain>
        <tissue evidence="1">Blood</tissue>
    </source>
</reference>
<sequence>MPGHLGQQMGRGGIDMVGQICEECPRLSTEVSGAFCFSRRGGKGHCRHVTQHMTSALQTVLAPVIDWLTDREDANWLRPQQSQHLLAALKIATGP</sequence>
<comment type="caution">
    <text evidence="1">The sequence shown here is derived from an EMBL/GenBank/DDBJ whole genome shotgun (WGS) entry which is preliminary data.</text>
</comment>
<dbReference type="EMBL" id="VEVO01000001">
    <property type="protein sequence ID" value="KAF0047644.1"/>
    <property type="molecule type" value="Genomic_DNA"/>
</dbReference>
<protein>
    <submittedName>
        <fullName evidence="1">Uncharacterized protein</fullName>
    </submittedName>
</protein>
<dbReference type="Proteomes" id="UP000438429">
    <property type="component" value="Unassembled WGS sequence"/>
</dbReference>
<name>A0A6A4TWV6_SCOMX</name>